<protein>
    <submittedName>
        <fullName evidence="1">Uncharacterized protein</fullName>
    </submittedName>
</protein>
<gene>
    <name evidence="1" type="ordered locus">TDE_1184</name>
</gene>
<sequence>MDDMKNPGIRGMHRFLAKDGDGIMKMSIIRMDFLE</sequence>
<name>Q73NG8_TREDE</name>
<dbReference type="AlphaFoldDB" id="Q73NG8"/>
<dbReference type="OrthoDB" id="9800233at2"/>
<evidence type="ECO:0000313" key="1">
    <source>
        <dbReference type="EMBL" id="AAS11703.1"/>
    </source>
</evidence>
<reference evidence="1 2" key="1">
    <citation type="journal article" date="2004" name="Proc. Natl. Acad. Sci. U.S.A.">
        <title>Comparison of the genome of the oral pathogen Treponema denticola with other spirochete genomes.</title>
        <authorList>
            <person name="Seshadri R."/>
            <person name="Myers G.S."/>
            <person name="Tettelin H."/>
            <person name="Eisen J.A."/>
            <person name="Heidelberg J.F."/>
            <person name="Dodson R.J."/>
            <person name="Davidsen T.M."/>
            <person name="DeBoy R.T."/>
            <person name="Fouts D.E."/>
            <person name="Haft D.H."/>
            <person name="Selengut J."/>
            <person name="Ren Q."/>
            <person name="Brinkac L.M."/>
            <person name="Madupu R."/>
            <person name="Kolonay J."/>
            <person name="Durkin S.A."/>
            <person name="Daugherty S.C."/>
            <person name="Shetty J."/>
            <person name="Shvartsbeyn A."/>
            <person name="Gebregeorgis E."/>
            <person name="Geer K."/>
            <person name="Tsegaye G."/>
            <person name="Malek J."/>
            <person name="Ayodeji B."/>
            <person name="Shatsman S."/>
            <person name="McLeod M.P."/>
            <person name="Smajs D."/>
            <person name="Howell J.K."/>
            <person name="Pal S."/>
            <person name="Amin A."/>
            <person name="Vashisth P."/>
            <person name="McNeill T.Z."/>
            <person name="Xiang Q."/>
            <person name="Sodergren E."/>
            <person name="Baca E."/>
            <person name="Weinstock G.M."/>
            <person name="Norris S.J."/>
            <person name="Fraser C.M."/>
            <person name="Paulsen I.T."/>
        </authorList>
    </citation>
    <scope>NUCLEOTIDE SEQUENCE [LARGE SCALE GENOMIC DNA]</scope>
    <source>
        <strain evidence="2">ATCC 35405 / DSM 14222 / CIP 103919 / JCM 8153 / KCTC 15104</strain>
    </source>
</reference>
<dbReference type="STRING" id="243275.TDE_1184"/>
<accession>Q73NG8</accession>
<dbReference type="EMBL" id="AE017226">
    <property type="protein sequence ID" value="AAS11703.1"/>
    <property type="molecule type" value="Genomic_DNA"/>
</dbReference>
<organism evidence="1 2">
    <name type="scientific">Treponema denticola (strain ATCC 35405 / DSM 14222 / CIP 103919 / JCM 8153 / KCTC 15104)</name>
    <dbReference type="NCBI Taxonomy" id="243275"/>
    <lineage>
        <taxon>Bacteria</taxon>
        <taxon>Pseudomonadati</taxon>
        <taxon>Spirochaetota</taxon>
        <taxon>Spirochaetia</taxon>
        <taxon>Spirochaetales</taxon>
        <taxon>Treponemataceae</taxon>
        <taxon>Treponema</taxon>
    </lineage>
</organism>
<dbReference type="KEGG" id="tde:TDE_1184"/>
<proteinExistence type="predicted"/>
<evidence type="ECO:0000313" key="2">
    <source>
        <dbReference type="Proteomes" id="UP000008212"/>
    </source>
</evidence>
<dbReference type="HOGENOM" id="CLU_3367949_0_0_12"/>
<dbReference type="PaxDb" id="243275-TDE_1184"/>
<dbReference type="Proteomes" id="UP000008212">
    <property type="component" value="Chromosome"/>
</dbReference>
<keyword evidence="2" id="KW-1185">Reference proteome</keyword>